<dbReference type="AlphaFoldDB" id="A0A0B2AAJ6"/>
<dbReference type="PANTHER" id="PTHR21666:SF270">
    <property type="entry name" value="MUREIN HYDROLASE ACTIVATOR ENVC"/>
    <property type="match status" value="1"/>
</dbReference>
<feature type="transmembrane region" description="Helical" evidence="2">
    <location>
        <begin position="49"/>
        <end position="70"/>
    </location>
</feature>
<dbReference type="PANTHER" id="PTHR21666">
    <property type="entry name" value="PEPTIDASE-RELATED"/>
    <property type="match status" value="1"/>
</dbReference>
<reference evidence="4 5" key="1">
    <citation type="submission" date="2014-11" db="EMBL/GenBank/DDBJ databases">
        <title>Genome sequence of Microbacterium mangrovi MUSC 115(T).</title>
        <authorList>
            <person name="Lee L.-H."/>
        </authorList>
    </citation>
    <scope>NUCLEOTIDE SEQUENCE [LARGE SCALE GENOMIC DNA]</scope>
    <source>
        <strain evidence="4 5">MUSC 115</strain>
    </source>
</reference>
<evidence type="ECO:0000256" key="1">
    <source>
        <dbReference type="SAM" id="MobiDB-lite"/>
    </source>
</evidence>
<evidence type="ECO:0000313" key="5">
    <source>
        <dbReference type="Proteomes" id="UP000031030"/>
    </source>
</evidence>
<feature type="region of interest" description="Disordered" evidence="1">
    <location>
        <begin position="1"/>
        <end position="42"/>
    </location>
</feature>
<dbReference type="InterPro" id="IPR011055">
    <property type="entry name" value="Dup_hybrid_motif"/>
</dbReference>
<dbReference type="GO" id="GO:0004222">
    <property type="term" value="F:metalloendopeptidase activity"/>
    <property type="evidence" value="ECO:0007669"/>
    <property type="project" value="TreeGrafter"/>
</dbReference>
<proteinExistence type="predicted"/>
<dbReference type="Pfam" id="PF01551">
    <property type="entry name" value="Peptidase_M23"/>
    <property type="match status" value="1"/>
</dbReference>
<keyword evidence="2" id="KW-1133">Transmembrane helix</keyword>
<keyword evidence="5" id="KW-1185">Reference proteome</keyword>
<dbReference type="InterPro" id="IPR016047">
    <property type="entry name" value="M23ase_b-sheet_dom"/>
</dbReference>
<keyword evidence="2" id="KW-0472">Membrane</keyword>
<dbReference type="STRING" id="1348253.LK09_06535"/>
<dbReference type="SUPFAM" id="SSF51261">
    <property type="entry name" value="Duplicated hybrid motif"/>
    <property type="match status" value="1"/>
</dbReference>
<feature type="domain" description="M23ase beta-sheet core" evidence="3">
    <location>
        <begin position="176"/>
        <end position="276"/>
    </location>
</feature>
<organism evidence="4 5">
    <name type="scientific">Microbacterium mangrovi</name>
    <dbReference type="NCBI Taxonomy" id="1348253"/>
    <lineage>
        <taxon>Bacteria</taxon>
        <taxon>Bacillati</taxon>
        <taxon>Actinomycetota</taxon>
        <taxon>Actinomycetes</taxon>
        <taxon>Micrococcales</taxon>
        <taxon>Microbacteriaceae</taxon>
        <taxon>Microbacterium</taxon>
    </lineage>
</organism>
<comment type="caution">
    <text evidence="4">The sequence shown here is derived from an EMBL/GenBank/DDBJ whole genome shotgun (WGS) entry which is preliminary data.</text>
</comment>
<sequence length="288" mass="29880">MTEENPQIVPRDERAVTRRSTRIATTGPATGTRSAAKPARRRRGPLRSLAVYGIIGALVLGVAIPAYSALQQPAQARTIQQVANADAQELVVASGATQAPLSRDSYSATTGDSIAKAKAEAAAAARAKAAAKVQTASYSTSSTSSTVTFAPGSGTFRWPLTHVDHLGDGFMARGGEHMGVDLLDPARTPIYAATDGVVKVSSESYYGYGVAVVISSSAGGKSLDTVYGHMTYGSRVVSVGQSVKAGQLIGLVGSTGRSTANHLHFEVHINGTPIDPYQWLLANVGPMP</sequence>
<protein>
    <recommendedName>
        <fullName evidence="3">M23ase beta-sheet core domain-containing protein</fullName>
    </recommendedName>
</protein>
<gene>
    <name evidence="4" type="ORF">LK09_06535</name>
</gene>
<dbReference type="EMBL" id="JTDK01000006">
    <property type="protein sequence ID" value="KHK98607.1"/>
    <property type="molecule type" value="Genomic_DNA"/>
</dbReference>
<feature type="compositionally biased region" description="Polar residues" evidence="1">
    <location>
        <begin position="22"/>
        <end position="33"/>
    </location>
</feature>
<accession>A0A0B2AAJ6</accession>
<evidence type="ECO:0000259" key="3">
    <source>
        <dbReference type="Pfam" id="PF01551"/>
    </source>
</evidence>
<dbReference type="Gene3D" id="2.70.70.10">
    <property type="entry name" value="Glucose Permease (Domain IIA)"/>
    <property type="match status" value="1"/>
</dbReference>
<name>A0A0B2AAJ6_9MICO</name>
<dbReference type="CDD" id="cd12797">
    <property type="entry name" value="M23_peptidase"/>
    <property type="match status" value="1"/>
</dbReference>
<keyword evidence="2" id="KW-0812">Transmembrane</keyword>
<evidence type="ECO:0000256" key="2">
    <source>
        <dbReference type="SAM" id="Phobius"/>
    </source>
</evidence>
<evidence type="ECO:0000313" key="4">
    <source>
        <dbReference type="EMBL" id="KHK98607.1"/>
    </source>
</evidence>
<dbReference type="Proteomes" id="UP000031030">
    <property type="component" value="Unassembled WGS sequence"/>
</dbReference>
<dbReference type="InterPro" id="IPR050570">
    <property type="entry name" value="Cell_wall_metabolism_enzyme"/>
</dbReference>